<dbReference type="Pfam" id="PF13483">
    <property type="entry name" value="Lactamase_B_3"/>
    <property type="match status" value="1"/>
</dbReference>
<dbReference type="GO" id="GO:0008413">
    <property type="term" value="F:8-oxo-7,8-dihydroguanosine triphosphate pyrophosphatase activity"/>
    <property type="evidence" value="ECO:0007669"/>
    <property type="project" value="TreeGrafter"/>
</dbReference>
<dbReference type="PANTHER" id="PTHR47707">
    <property type="entry name" value="8-OXO-DGTP DIPHOSPHATASE"/>
    <property type="match status" value="1"/>
</dbReference>
<dbReference type="GO" id="GO:0044716">
    <property type="term" value="F:8-oxo-GDP phosphatase activity"/>
    <property type="evidence" value="ECO:0007669"/>
    <property type="project" value="TreeGrafter"/>
</dbReference>
<evidence type="ECO:0000256" key="7">
    <source>
        <dbReference type="ARBA" id="ARBA00022801"/>
    </source>
</evidence>
<evidence type="ECO:0000256" key="8">
    <source>
        <dbReference type="ARBA" id="ARBA00022842"/>
    </source>
</evidence>
<evidence type="ECO:0000256" key="16">
    <source>
        <dbReference type="ARBA" id="ARBA00042798"/>
    </source>
</evidence>
<dbReference type="PROSITE" id="PS00893">
    <property type="entry name" value="NUDIX_BOX"/>
    <property type="match status" value="1"/>
</dbReference>
<evidence type="ECO:0000256" key="11">
    <source>
        <dbReference type="ARBA" id="ARBA00036904"/>
    </source>
</evidence>
<dbReference type="GO" id="GO:0044715">
    <property type="term" value="F:8-oxo-dGDP phosphatase activity"/>
    <property type="evidence" value="ECO:0007669"/>
    <property type="project" value="TreeGrafter"/>
</dbReference>
<dbReference type="STRING" id="547042.BACCOPRO_00607"/>
<dbReference type="InterPro" id="IPR020084">
    <property type="entry name" value="NUDIX_hydrolase_CS"/>
</dbReference>
<evidence type="ECO:0000256" key="4">
    <source>
        <dbReference type="ARBA" id="ARBA00022705"/>
    </source>
</evidence>
<evidence type="ECO:0000256" key="12">
    <source>
        <dbReference type="ARBA" id="ARBA00038905"/>
    </source>
</evidence>
<evidence type="ECO:0000256" key="17">
    <source>
        <dbReference type="RuleBase" id="RU003476"/>
    </source>
</evidence>
<keyword evidence="5" id="KW-0479">Metal-binding</keyword>
<dbReference type="eggNOG" id="COG1051">
    <property type="taxonomic scope" value="Bacteria"/>
</dbReference>
<comment type="catalytic activity">
    <reaction evidence="11">
        <text>8-oxo-GTP + H2O = 8-oxo-GMP + diphosphate + H(+)</text>
        <dbReference type="Rhea" id="RHEA:67616"/>
        <dbReference type="ChEBI" id="CHEBI:15377"/>
        <dbReference type="ChEBI" id="CHEBI:15378"/>
        <dbReference type="ChEBI" id="CHEBI:33019"/>
        <dbReference type="ChEBI" id="CHEBI:143553"/>
        <dbReference type="ChEBI" id="CHEBI:145694"/>
    </reaction>
</comment>
<dbReference type="SUPFAM" id="SSF55811">
    <property type="entry name" value="Nudix"/>
    <property type="match status" value="1"/>
</dbReference>
<dbReference type="InterPro" id="IPR047127">
    <property type="entry name" value="MutT-like"/>
</dbReference>
<dbReference type="GO" id="GO:0046872">
    <property type="term" value="F:metal ion binding"/>
    <property type="evidence" value="ECO:0007669"/>
    <property type="project" value="UniProtKB-KW"/>
</dbReference>
<evidence type="ECO:0000256" key="6">
    <source>
        <dbReference type="ARBA" id="ARBA00022763"/>
    </source>
</evidence>
<evidence type="ECO:0000256" key="5">
    <source>
        <dbReference type="ARBA" id="ARBA00022723"/>
    </source>
</evidence>
<comment type="cofactor">
    <cofactor evidence="1">
        <name>Mg(2+)</name>
        <dbReference type="ChEBI" id="CHEBI:18420"/>
    </cofactor>
</comment>
<evidence type="ECO:0000313" key="19">
    <source>
        <dbReference type="EMBL" id="EEF75124.1"/>
    </source>
</evidence>
<evidence type="ECO:0000256" key="9">
    <source>
        <dbReference type="ARBA" id="ARBA00023204"/>
    </source>
</evidence>
<protein>
    <recommendedName>
        <fullName evidence="13">8-oxo-dGTP diphosphatase</fullName>
        <ecNumber evidence="12">3.6.1.55</ecNumber>
    </recommendedName>
    <alternativeName>
        <fullName evidence="16">7,8-dihydro-8-oxoguanine-triphosphatase</fullName>
    </alternativeName>
    <alternativeName>
        <fullName evidence="15">Mutator protein MutT</fullName>
    </alternativeName>
    <alternativeName>
        <fullName evidence="14">dGTP pyrophosphohydrolase</fullName>
    </alternativeName>
</protein>
<accession>S0F4X5</accession>
<dbReference type="eggNOG" id="COG2220">
    <property type="taxonomic scope" value="Bacteria"/>
</dbReference>
<dbReference type="InterPro" id="IPR000086">
    <property type="entry name" value="NUDIX_hydrolase_dom"/>
</dbReference>
<dbReference type="AlphaFoldDB" id="S0F4X5"/>
<evidence type="ECO:0000256" key="15">
    <source>
        <dbReference type="ARBA" id="ARBA00041979"/>
    </source>
</evidence>
<keyword evidence="4" id="KW-0235">DNA replication</keyword>
<dbReference type="Gene3D" id="3.90.79.10">
    <property type="entry name" value="Nucleoside Triphosphate Pyrophosphohydrolase"/>
    <property type="match status" value="1"/>
</dbReference>
<dbReference type="InterPro" id="IPR036866">
    <property type="entry name" value="RibonucZ/Hydroxyglut_hydro"/>
</dbReference>
<dbReference type="GO" id="GO:0035539">
    <property type="term" value="F:8-oxo-7,8-dihydrodeoxyguanosine triphosphate pyrophosphatase activity"/>
    <property type="evidence" value="ECO:0007669"/>
    <property type="project" value="UniProtKB-EC"/>
</dbReference>
<keyword evidence="7 17" id="KW-0378">Hydrolase</keyword>
<sequence>MQLTYLFHSGFVFETDRCILVFDYWMDPAGAMSRYLESSKPLYVFSSHFHEDHFNREIFSWRTRKANVCYILSKDILKHRRAGKEEADAWLGKGAVWENEHLRVTATGSNDSGVSWVVETGGMRLFHAGDLNNWYARFLTDDYQGGLVYSPDFGVDIDPAREEKRFLGELKDIRKLAGRFDVVMFPVDGRIGNGYTRGARQFLDRFQVGLFVPMHFVASGFESAWRMKEFADAKSVPFWSIAGEGESREVRKRIEVVAAVMSRDGKYFATQRGYGEFKDYWEFPGGKMEPGESREEALMREIREELDTDIRVDAFLTTVECDYPSFHLTMHCYLCTVVSGSLVLKEHESAAWLGADELDRVAWLPADVEVVKEIKKRGA</sequence>
<organism evidence="19 20">
    <name type="scientific">Phocaeicola coprophilus DSM 18228 = JCM 13818</name>
    <dbReference type="NCBI Taxonomy" id="547042"/>
    <lineage>
        <taxon>Bacteria</taxon>
        <taxon>Pseudomonadati</taxon>
        <taxon>Bacteroidota</taxon>
        <taxon>Bacteroidia</taxon>
        <taxon>Bacteroidales</taxon>
        <taxon>Bacteroidaceae</taxon>
        <taxon>Phocaeicola</taxon>
    </lineage>
</organism>
<dbReference type="PROSITE" id="PS51462">
    <property type="entry name" value="NUDIX"/>
    <property type="match status" value="1"/>
</dbReference>
<keyword evidence="20" id="KW-1185">Reference proteome</keyword>
<name>S0F4X5_9BACT</name>
<dbReference type="Proteomes" id="UP000014073">
    <property type="component" value="Unassembled WGS sequence"/>
</dbReference>
<dbReference type="SUPFAM" id="SSF56281">
    <property type="entry name" value="Metallo-hydrolase/oxidoreductase"/>
    <property type="match status" value="1"/>
</dbReference>
<dbReference type="GO" id="GO:0006260">
    <property type="term" value="P:DNA replication"/>
    <property type="evidence" value="ECO:0007669"/>
    <property type="project" value="UniProtKB-KW"/>
</dbReference>
<evidence type="ECO:0000256" key="2">
    <source>
        <dbReference type="ARBA" id="ARBA00005582"/>
    </source>
</evidence>
<keyword evidence="3" id="KW-0515">Mutator protein</keyword>
<keyword evidence="8" id="KW-0460">Magnesium</keyword>
<dbReference type="CDD" id="cd03425">
    <property type="entry name" value="NUDIX_MutT_NudA_like"/>
    <property type="match status" value="1"/>
</dbReference>
<dbReference type="Pfam" id="PF00293">
    <property type="entry name" value="NUDIX"/>
    <property type="match status" value="1"/>
</dbReference>
<evidence type="ECO:0000256" key="3">
    <source>
        <dbReference type="ARBA" id="ARBA00022457"/>
    </source>
</evidence>
<gene>
    <name evidence="19" type="ORF">BACCOPRO_00607</name>
</gene>
<dbReference type="GO" id="GO:0006281">
    <property type="term" value="P:DNA repair"/>
    <property type="evidence" value="ECO:0007669"/>
    <property type="project" value="UniProtKB-KW"/>
</dbReference>
<dbReference type="Gene3D" id="3.60.15.10">
    <property type="entry name" value="Ribonuclease Z/Hydroxyacylglutathione hydrolase-like"/>
    <property type="match status" value="1"/>
</dbReference>
<comment type="catalytic activity">
    <reaction evidence="10">
        <text>8-oxo-dGTP + H2O = 8-oxo-dGMP + diphosphate + H(+)</text>
        <dbReference type="Rhea" id="RHEA:31575"/>
        <dbReference type="ChEBI" id="CHEBI:15377"/>
        <dbReference type="ChEBI" id="CHEBI:15378"/>
        <dbReference type="ChEBI" id="CHEBI:33019"/>
        <dbReference type="ChEBI" id="CHEBI:63224"/>
        <dbReference type="ChEBI" id="CHEBI:77896"/>
        <dbReference type="EC" id="3.6.1.55"/>
    </reaction>
</comment>
<feature type="domain" description="Nudix hydrolase" evidence="18">
    <location>
        <begin position="252"/>
        <end position="376"/>
    </location>
</feature>
<keyword evidence="6" id="KW-0227">DNA damage</keyword>
<evidence type="ECO:0000256" key="14">
    <source>
        <dbReference type="ARBA" id="ARBA00041592"/>
    </source>
</evidence>
<dbReference type="EC" id="3.6.1.55" evidence="12"/>
<dbReference type="InterPro" id="IPR015797">
    <property type="entry name" value="NUDIX_hydrolase-like_dom_sf"/>
</dbReference>
<evidence type="ECO:0000313" key="20">
    <source>
        <dbReference type="Proteomes" id="UP000014073"/>
    </source>
</evidence>
<dbReference type="PANTHER" id="PTHR47707:SF1">
    <property type="entry name" value="NUDIX HYDROLASE FAMILY PROTEIN"/>
    <property type="match status" value="1"/>
</dbReference>
<comment type="similarity">
    <text evidence="2 17">Belongs to the Nudix hydrolase family.</text>
</comment>
<dbReference type="PRINTS" id="PR00502">
    <property type="entry name" value="NUDIXFAMILY"/>
</dbReference>
<evidence type="ECO:0000259" key="18">
    <source>
        <dbReference type="PROSITE" id="PS51462"/>
    </source>
</evidence>
<comment type="caution">
    <text evidence="19">The sequence shown here is derived from an EMBL/GenBank/DDBJ whole genome shotgun (WGS) entry which is preliminary data.</text>
</comment>
<proteinExistence type="inferred from homology"/>
<evidence type="ECO:0000256" key="10">
    <source>
        <dbReference type="ARBA" id="ARBA00035861"/>
    </source>
</evidence>
<evidence type="ECO:0000256" key="13">
    <source>
        <dbReference type="ARBA" id="ARBA00040794"/>
    </source>
</evidence>
<dbReference type="InterPro" id="IPR020476">
    <property type="entry name" value="Nudix_hydrolase"/>
</dbReference>
<keyword evidence="9" id="KW-0234">DNA repair</keyword>
<dbReference type="HOGENOM" id="CLU_061731_0_0_10"/>
<dbReference type="EMBL" id="ACBW01000041">
    <property type="protein sequence ID" value="EEF75124.1"/>
    <property type="molecule type" value="Genomic_DNA"/>
</dbReference>
<reference evidence="19 20" key="1">
    <citation type="submission" date="2008-12" db="EMBL/GenBank/DDBJ databases">
        <authorList>
            <person name="Fulton L."/>
            <person name="Clifton S."/>
            <person name="Fulton B."/>
            <person name="Xu J."/>
            <person name="Minx P."/>
            <person name="Pepin K.H."/>
            <person name="Johnson M."/>
            <person name="Bhonagiri V."/>
            <person name="Nash W.E."/>
            <person name="Mardis E.R."/>
            <person name="Wilson R.K."/>
        </authorList>
    </citation>
    <scope>NUCLEOTIDE SEQUENCE [LARGE SCALE GENOMIC DNA]</scope>
    <source>
        <strain evidence="19 20">DSM 18228</strain>
    </source>
</reference>
<evidence type="ECO:0000256" key="1">
    <source>
        <dbReference type="ARBA" id="ARBA00001946"/>
    </source>
</evidence>